<organism evidence="1">
    <name type="scientific">marine sediment metagenome</name>
    <dbReference type="NCBI Taxonomy" id="412755"/>
    <lineage>
        <taxon>unclassified sequences</taxon>
        <taxon>metagenomes</taxon>
        <taxon>ecological metagenomes</taxon>
    </lineage>
</organism>
<accession>X1GMW6</accession>
<dbReference type="EMBL" id="BARU01005303">
    <property type="protein sequence ID" value="GAH34358.1"/>
    <property type="molecule type" value="Genomic_DNA"/>
</dbReference>
<protein>
    <submittedName>
        <fullName evidence="1">Uncharacterized protein</fullName>
    </submittedName>
</protein>
<dbReference type="AlphaFoldDB" id="X1GMW6"/>
<sequence length="63" mass="7673">MDNLFDLLREQNWADYEKRKVERYETDSLIVDTCEVYDQPSPYNFETAILHRRYNNGEWIIVG</sequence>
<feature type="non-terminal residue" evidence="1">
    <location>
        <position position="63"/>
    </location>
</feature>
<gene>
    <name evidence="1" type="ORF">S03H2_10290</name>
</gene>
<evidence type="ECO:0000313" key="1">
    <source>
        <dbReference type="EMBL" id="GAH34358.1"/>
    </source>
</evidence>
<comment type="caution">
    <text evidence="1">The sequence shown here is derived from an EMBL/GenBank/DDBJ whole genome shotgun (WGS) entry which is preliminary data.</text>
</comment>
<reference evidence="1" key="1">
    <citation type="journal article" date="2014" name="Front. Microbiol.">
        <title>High frequency of phylogenetically diverse reductive dehalogenase-homologous genes in deep subseafloor sedimentary metagenomes.</title>
        <authorList>
            <person name="Kawai M."/>
            <person name="Futagami T."/>
            <person name="Toyoda A."/>
            <person name="Takaki Y."/>
            <person name="Nishi S."/>
            <person name="Hori S."/>
            <person name="Arai W."/>
            <person name="Tsubouchi T."/>
            <person name="Morono Y."/>
            <person name="Uchiyama I."/>
            <person name="Ito T."/>
            <person name="Fujiyama A."/>
            <person name="Inagaki F."/>
            <person name="Takami H."/>
        </authorList>
    </citation>
    <scope>NUCLEOTIDE SEQUENCE</scope>
    <source>
        <strain evidence="1">Expedition CK06-06</strain>
    </source>
</reference>
<proteinExistence type="predicted"/>
<name>X1GMW6_9ZZZZ</name>